<dbReference type="KEGG" id="ncc:104950218"/>
<keyword evidence="3" id="KW-1185">Reference proteome</keyword>
<name>A0A6I9NB70_9TELE</name>
<evidence type="ECO:0000256" key="2">
    <source>
        <dbReference type="SAM" id="Phobius"/>
    </source>
</evidence>
<feature type="region of interest" description="Disordered" evidence="1">
    <location>
        <begin position="131"/>
        <end position="176"/>
    </location>
</feature>
<organism evidence="3 4">
    <name type="scientific">Notothenia coriiceps</name>
    <name type="common">black rockcod</name>
    <dbReference type="NCBI Taxonomy" id="8208"/>
    <lineage>
        <taxon>Eukaryota</taxon>
        <taxon>Metazoa</taxon>
        <taxon>Chordata</taxon>
        <taxon>Craniata</taxon>
        <taxon>Vertebrata</taxon>
        <taxon>Euteleostomi</taxon>
        <taxon>Actinopterygii</taxon>
        <taxon>Neopterygii</taxon>
        <taxon>Teleostei</taxon>
        <taxon>Neoteleostei</taxon>
        <taxon>Acanthomorphata</taxon>
        <taxon>Eupercaria</taxon>
        <taxon>Perciformes</taxon>
        <taxon>Notothenioidei</taxon>
        <taxon>Nototheniidae</taxon>
        <taxon>Notothenia</taxon>
    </lineage>
</organism>
<feature type="transmembrane region" description="Helical" evidence="2">
    <location>
        <begin position="45"/>
        <end position="67"/>
    </location>
</feature>
<feature type="transmembrane region" description="Helical" evidence="2">
    <location>
        <begin position="12"/>
        <end position="33"/>
    </location>
</feature>
<dbReference type="PANTHER" id="PTHR35682:SF1">
    <property type="entry name" value="TRANSMEMBRANE PROTEIN 252"/>
    <property type="match status" value="1"/>
</dbReference>
<sequence>MITDVRKQLWSLARMALLAVGCVLTCIGAYLVPLQIEYKYTVRVILAYIMILFGILAVLIGVFWSICHSMKSKIYQRGGHEQHMDVYTIQRPSSFPPSYEESQGSQEGPDSAPEFVVVVDGVEVVMSLAPPLYSQDSSDPPDCRWSRELPPPYSQVERTQQGEGDAGGQREAVAEH</sequence>
<dbReference type="PANTHER" id="PTHR35682">
    <property type="entry name" value="TRANSMEMBRANE PROTEIN 252"/>
    <property type="match status" value="1"/>
</dbReference>
<dbReference type="AlphaFoldDB" id="A0A6I9NB70"/>
<keyword evidence="2" id="KW-1133">Transmembrane helix</keyword>
<keyword evidence="2" id="KW-0472">Membrane</keyword>
<dbReference type="Proteomes" id="UP000504611">
    <property type="component" value="Unplaced"/>
</dbReference>
<dbReference type="RefSeq" id="XP_010775009.1">
    <property type="nucleotide sequence ID" value="XM_010776707.1"/>
</dbReference>
<accession>A0A6I9NB70</accession>
<dbReference type="OrthoDB" id="9896070at2759"/>
<protein>
    <submittedName>
        <fullName evidence="4">Transmembrane protein 252</fullName>
    </submittedName>
</protein>
<evidence type="ECO:0000313" key="3">
    <source>
        <dbReference type="Proteomes" id="UP000504611"/>
    </source>
</evidence>
<evidence type="ECO:0000313" key="4">
    <source>
        <dbReference type="RefSeq" id="XP_010775009.1"/>
    </source>
</evidence>
<dbReference type="InterPro" id="IPR031363">
    <property type="entry name" value="TMEM252"/>
</dbReference>
<evidence type="ECO:0000256" key="1">
    <source>
        <dbReference type="SAM" id="MobiDB-lite"/>
    </source>
</evidence>
<proteinExistence type="predicted"/>
<dbReference type="Pfam" id="PF15664">
    <property type="entry name" value="TMEM252"/>
    <property type="match status" value="1"/>
</dbReference>
<reference evidence="4" key="1">
    <citation type="submission" date="2025-08" db="UniProtKB">
        <authorList>
            <consortium name="RefSeq"/>
        </authorList>
    </citation>
    <scope>IDENTIFICATION</scope>
    <source>
        <tissue evidence="4">Muscle</tissue>
    </source>
</reference>
<keyword evidence="2 4" id="KW-0812">Transmembrane</keyword>
<dbReference type="GeneID" id="104950218"/>
<gene>
    <name evidence="4" type="primary">LOC104950218</name>
</gene>